<evidence type="ECO:0000256" key="10">
    <source>
        <dbReference type="ARBA" id="ARBA00022692"/>
    </source>
</evidence>
<feature type="transmembrane region" description="Helical" evidence="19">
    <location>
        <begin position="34"/>
        <end position="53"/>
    </location>
</feature>
<dbReference type="PANTHER" id="PTHR34148:SF1">
    <property type="entry name" value="ADENOSYLCOBINAMIDE-GDP RIBAZOLETRANSFERASE"/>
    <property type="match status" value="1"/>
</dbReference>
<dbReference type="PANTHER" id="PTHR34148">
    <property type="entry name" value="ADENOSYLCOBINAMIDE-GDP RIBAZOLETRANSFERASE"/>
    <property type="match status" value="1"/>
</dbReference>
<dbReference type="Proteomes" id="UP001249240">
    <property type="component" value="Unassembled WGS sequence"/>
</dbReference>
<organism evidence="20 21">
    <name type="scientific">Enterococcus raffinosus</name>
    <dbReference type="NCBI Taxonomy" id="71452"/>
    <lineage>
        <taxon>Bacteria</taxon>
        <taxon>Bacillati</taxon>
        <taxon>Bacillota</taxon>
        <taxon>Bacilli</taxon>
        <taxon>Lactobacillales</taxon>
        <taxon>Enterococcaceae</taxon>
        <taxon>Enterococcus</taxon>
    </lineage>
</organism>
<name>A0AAW8T147_9ENTE</name>
<dbReference type="EMBL" id="JARPXM010000019">
    <property type="protein sequence ID" value="MDT2539627.1"/>
    <property type="molecule type" value="Genomic_DNA"/>
</dbReference>
<dbReference type="GO" id="GO:0051073">
    <property type="term" value="F:adenosylcobinamide-GDP ribazoletransferase activity"/>
    <property type="evidence" value="ECO:0007669"/>
    <property type="project" value="UniProtKB-UniRule"/>
</dbReference>
<dbReference type="EC" id="2.7.8.26" evidence="5 19"/>
<evidence type="ECO:0000256" key="19">
    <source>
        <dbReference type="HAMAP-Rule" id="MF_00719"/>
    </source>
</evidence>
<dbReference type="HAMAP" id="MF_00719">
    <property type="entry name" value="CobS"/>
    <property type="match status" value="1"/>
</dbReference>
<evidence type="ECO:0000313" key="20">
    <source>
        <dbReference type="EMBL" id="MDT2539627.1"/>
    </source>
</evidence>
<comment type="catalytic activity">
    <reaction evidence="17 19">
        <text>alpha-ribazole + adenosylcob(III)inamide-GDP = adenosylcob(III)alamin + GMP + H(+)</text>
        <dbReference type="Rhea" id="RHEA:16049"/>
        <dbReference type="ChEBI" id="CHEBI:10329"/>
        <dbReference type="ChEBI" id="CHEBI:15378"/>
        <dbReference type="ChEBI" id="CHEBI:18408"/>
        <dbReference type="ChEBI" id="CHEBI:58115"/>
        <dbReference type="ChEBI" id="CHEBI:60487"/>
        <dbReference type="EC" id="2.7.8.26"/>
    </reaction>
</comment>
<evidence type="ECO:0000256" key="12">
    <source>
        <dbReference type="ARBA" id="ARBA00022989"/>
    </source>
</evidence>
<comment type="pathway">
    <text evidence="3 19">Cofactor biosynthesis; adenosylcobalamin biosynthesis; adenosylcobalamin from cob(II)yrinate a,c-diamide: step 7/7.</text>
</comment>
<evidence type="ECO:0000256" key="18">
    <source>
        <dbReference type="ARBA" id="ARBA00049504"/>
    </source>
</evidence>
<evidence type="ECO:0000256" key="3">
    <source>
        <dbReference type="ARBA" id="ARBA00004663"/>
    </source>
</evidence>
<feature type="transmembrane region" description="Helical" evidence="19">
    <location>
        <begin position="235"/>
        <end position="252"/>
    </location>
</feature>
<evidence type="ECO:0000256" key="2">
    <source>
        <dbReference type="ARBA" id="ARBA00004651"/>
    </source>
</evidence>
<keyword evidence="12 19" id="KW-1133">Transmembrane helix</keyword>
<sequence length="253" mass="28555">MIDSIILYFQFFTRIPIPVVIGEPEMKMRSGVRFFSLFGLMLGFLEAIVYWGIQHFFGASISWIIILFFDVMLTGGFHLDALSDMADGLFSSRQKERMLEIMKDSRVGSNGVLAIVFYYLFLLFSFFTLVPHLQYTQQAVIVLLLNLIGKNSISLLFYQMCYAGSNTEGLGTTFLNVKNHEIGLCQLLSFLTLVLFLGKVGIVCYVTTVLMTFFYRRLVISKVGGFNGDTLGASSPISQCVYMLTLVLMRGFL</sequence>
<evidence type="ECO:0000313" key="21">
    <source>
        <dbReference type="Proteomes" id="UP001249240"/>
    </source>
</evidence>
<keyword evidence="9 19" id="KW-0808">Transferase</keyword>
<evidence type="ECO:0000256" key="15">
    <source>
        <dbReference type="ARBA" id="ARBA00032605"/>
    </source>
</evidence>
<dbReference type="AlphaFoldDB" id="A0AAW8T147"/>
<evidence type="ECO:0000256" key="14">
    <source>
        <dbReference type="ARBA" id="ARBA00025228"/>
    </source>
</evidence>
<comment type="caution">
    <text evidence="20">The sequence shown here is derived from an EMBL/GenBank/DDBJ whole genome shotgun (WGS) entry which is preliminary data.</text>
</comment>
<keyword evidence="8 19" id="KW-0169">Cobalamin biosynthesis</keyword>
<evidence type="ECO:0000256" key="9">
    <source>
        <dbReference type="ARBA" id="ARBA00022679"/>
    </source>
</evidence>
<evidence type="ECO:0000256" key="17">
    <source>
        <dbReference type="ARBA" id="ARBA00048623"/>
    </source>
</evidence>
<evidence type="ECO:0000256" key="7">
    <source>
        <dbReference type="ARBA" id="ARBA00022475"/>
    </source>
</evidence>
<protein>
    <recommendedName>
        <fullName evidence="6 19">Adenosylcobinamide-GDP ribazoletransferase</fullName>
        <ecNumber evidence="5 19">2.7.8.26</ecNumber>
    </recommendedName>
    <alternativeName>
        <fullName evidence="16 19">Cobalamin synthase</fullName>
    </alternativeName>
    <alternativeName>
        <fullName evidence="15 19">Cobalamin-5'-phosphate synthase</fullName>
    </alternativeName>
</protein>
<keyword evidence="13 19" id="KW-0472">Membrane</keyword>
<evidence type="ECO:0000256" key="13">
    <source>
        <dbReference type="ARBA" id="ARBA00023136"/>
    </source>
</evidence>
<evidence type="ECO:0000256" key="1">
    <source>
        <dbReference type="ARBA" id="ARBA00001946"/>
    </source>
</evidence>
<comment type="function">
    <text evidence="14 19">Joins adenosylcobinamide-GDP and alpha-ribazole to generate adenosylcobalamin (Ado-cobalamin). Also synthesizes adenosylcobalamin 5'-phosphate from adenosylcobinamide-GDP and alpha-ribazole 5'-phosphate.</text>
</comment>
<dbReference type="GO" id="GO:0008818">
    <property type="term" value="F:cobalamin 5'-phosphate synthase activity"/>
    <property type="evidence" value="ECO:0007669"/>
    <property type="project" value="UniProtKB-UniRule"/>
</dbReference>
<feature type="transmembrane region" description="Helical" evidence="19">
    <location>
        <begin position="107"/>
        <end position="127"/>
    </location>
</feature>
<evidence type="ECO:0000256" key="11">
    <source>
        <dbReference type="ARBA" id="ARBA00022842"/>
    </source>
</evidence>
<dbReference type="Pfam" id="PF02654">
    <property type="entry name" value="CobS"/>
    <property type="match status" value="1"/>
</dbReference>
<keyword evidence="7 19" id="KW-1003">Cell membrane</keyword>
<gene>
    <name evidence="19 20" type="primary">cobS</name>
    <name evidence="20" type="ORF">P7D78_15930</name>
</gene>
<feature type="transmembrane region" description="Helical" evidence="19">
    <location>
        <begin position="187"/>
        <end position="215"/>
    </location>
</feature>
<feature type="transmembrane region" description="Helical" evidence="19">
    <location>
        <begin position="59"/>
        <end position="86"/>
    </location>
</feature>
<comment type="similarity">
    <text evidence="4 19">Belongs to the CobS family.</text>
</comment>
<evidence type="ECO:0000256" key="5">
    <source>
        <dbReference type="ARBA" id="ARBA00013200"/>
    </source>
</evidence>
<dbReference type="GO" id="GO:0005886">
    <property type="term" value="C:plasma membrane"/>
    <property type="evidence" value="ECO:0007669"/>
    <property type="project" value="UniProtKB-SubCell"/>
</dbReference>
<evidence type="ECO:0000256" key="8">
    <source>
        <dbReference type="ARBA" id="ARBA00022573"/>
    </source>
</evidence>
<feature type="transmembrane region" description="Helical" evidence="19">
    <location>
        <begin position="139"/>
        <end position="158"/>
    </location>
</feature>
<dbReference type="InterPro" id="IPR003805">
    <property type="entry name" value="CobS"/>
</dbReference>
<reference evidence="20" key="1">
    <citation type="submission" date="2023-03" db="EMBL/GenBank/DDBJ databases">
        <authorList>
            <person name="Shen W."/>
            <person name="Cai J."/>
        </authorList>
    </citation>
    <scope>NUCLEOTIDE SEQUENCE</scope>
    <source>
        <strain evidence="20">B646-2</strain>
    </source>
</reference>
<keyword evidence="10 19" id="KW-0812">Transmembrane</keyword>
<comment type="cofactor">
    <cofactor evidence="1 19">
        <name>Mg(2+)</name>
        <dbReference type="ChEBI" id="CHEBI:18420"/>
    </cofactor>
</comment>
<keyword evidence="11 19" id="KW-0460">Magnesium</keyword>
<evidence type="ECO:0000256" key="4">
    <source>
        <dbReference type="ARBA" id="ARBA00010561"/>
    </source>
</evidence>
<evidence type="ECO:0000256" key="6">
    <source>
        <dbReference type="ARBA" id="ARBA00015850"/>
    </source>
</evidence>
<dbReference type="GO" id="GO:0009236">
    <property type="term" value="P:cobalamin biosynthetic process"/>
    <property type="evidence" value="ECO:0007669"/>
    <property type="project" value="UniProtKB-UniRule"/>
</dbReference>
<dbReference type="RefSeq" id="WP_010744592.1">
    <property type="nucleotide sequence ID" value="NZ_BAAAXM010000028.1"/>
</dbReference>
<comment type="catalytic activity">
    <reaction evidence="18 19">
        <text>alpha-ribazole 5'-phosphate + adenosylcob(III)inamide-GDP = adenosylcob(III)alamin 5'-phosphate + GMP + H(+)</text>
        <dbReference type="Rhea" id="RHEA:23560"/>
        <dbReference type="ChEBI" id="CHEBI:15378"/>
        <dbReference type="ChEBI" id="CHEBI:57918"/>
        <dbReference type="ChEBI" id="CHEBI:58115"/>
        <dbReference type="ChEBI" id="CHEBI:60487"/>
        <dbReference type="ChEBI" id="CHEBI:60493"/>
        <dbReference type="EC" id="2.7.8.26"/>
    </reaction>
</comment>
<dbReference type="NCBIfam" id="TIGR00317">
    <property type="entry name" value="cobS"/>
    <property type="match status" value="1"/>
</dbReference>
<accession>A0AAW8T147</accession>
<proteinExistence type="inferred from homology"/>
<evidence type="ECO:0000256" key="16">
    <source>
        <dbReference type="ARBA" id="ARBA00032853"/>
    </source>
</evidence>
<comment type="subcellular location">
    <subcellularLocation>
        <location evidence="2 19">Cell membrane</location>
        <topology evidence="2 19">Multi-pass membrane protein</topology>
    </subcellularLocation>
</comment>